<gene>
    <name evidence="1" type="ORF">SVIM_LOCUS68842</name>
</gene>
<accession>A0A6N2KJ92</accession>
<name>A0A6N2KJ92_SALVM</name>
<protein>
    <submittedName>
        <fullName evidence="1">Uncharacterized protein</fullName>
    </submittedName>
</protein>
<evidence type="ECO:0000313" key="1">
    <source>
        <dbReference type="EMBL" id="VFU26372.1"/>
    </source>
</evidence>
<reference evidence="1" key="1">
    <citation type="submission" date="2019-03" db="EMBL/GenBank/DDBJ databases">
        <authorList>
            <person name="Mank J."/>
            <person name="Almeida P."/>
        </authorList>
    </citation>
    <scope>NUCLEOTIDE SEQUENCE</scope>
    <source>
        <strain evidence="1">78183</strain>
    </source>
</reference>
<organism evidence="1">
    <name type="scientific">Salix viminalis</name>
    <name type="common">Common osier</name>
    <name type="synonym">Basket willow</name>
    <dbReference type="NCBI Taxonomy" id="40686"/>
    <lineage>
        <taxon>Eukaryota</taxon>
        <taxon>Viridiplantae</taxon>
        <taxon>Streptophyta</taxon>
        <taxon>Embryophyta</taxon>
        <taxon>Tracheophyta</taxon>
        <taxon>Spermatophyta</taxon>
        <taxon>Magnoliopsida</taxon>
        <taxon>eudicotyledons</taxon>
        <taxon>Gunneridae</taxon>
        <taxon>Pentapetalae</taxon>
        <taxon>rosids</taxon>
        <taxon>fabids</taxon>
        <taxon>Malpighiales</taxon>
        <taxon>Salicaceae</taxon>
        <taxon>Saliceae</taxon>
        <taxon>Salix</taxon>
    </lineage>
</organism>
<dbReference type="AlphaFoldDB" id="A0A6N2KJ92"/>
<proteinExistence type="predicted"/>
<dbReference type="EMBL" id="CAADRP010000291">
    <property type="protein sequence ID" value="VFU26372.1"/>
    <property type="molecule type" value="Genomic_DNA"/>
</dbReference>
<sequence length="70" mass="7773">MRVIFSLCLEIWISSFRVMTSAEGKPVLGFWFEIIEVALAHGLVNLSVCGYGIPDDFNPPEAVTCLSIRI</sequence>